<dbReference type="EMBL" id="HE616890">
    <property type="protein sequence ID" value="CCE96253.1"/>
    <property type="molecule type" value="Genomic_DNA"/>
</dbReference>
<gene>
    <name evidence="1" type="ordered locus">SFHH103_01756</name>
</gene>
<proteinExistence type="predicted"/>
<sequence>MAKCAFVATPVSMLNCGGPGPQNAKIAKEAGPVRNT</sequence>
<evidence type="ECO:0000313" key="1">
    <source>
        <dbReference type="EMBL" id="CCE96253.1"/>
    </source>
</evidence>
<accession>G9A7M3</accession>
<dbReference type="KEGG" id="sfh:SFHH103_01756"/>
<reference evidence="1 2" key="1">
    <citation type="journal article" date="2012" name="J. Bacteriol.">
        <title>Genome sequence of the soybean symbiont Sinorhizobium fredii HH103.</title>
        <authorList>
            <person name="Weidner S."/>
            <person name="Becker A."/>
            <person name="Bonilla I."/>
            <person name="Jaenicke S."/>
            <person name="Lloret J."/>
            <person name="Margaret I."/>
            <person name="Puhler A."/>
            <person name="Ruiz-Sainz J.E."/>
            <person name="Schneiker-Bekel S."/>
            <person name="Szczepanowski R."/>
            <person name="Vinardell J.M."/>
            <person name="Zehner S."/>
            <person name="Gottfert M."/>
        </authorList>
    </citation>
    <scope>NUCLEOTIDE SEQUENCE [LARGE SCALE GENOMIC DNA]</scope>
    <source>
        <strain evidence="1 2">HH103</strain>
    </source>
</reference>
<dbReference type="Proteomes" id="UP000007735">
    <property type="component" value="Chromosome"/>
</dbReference>
<dbReference type="HOGENOM" id="CLU_3358041_0_0_5"/>
<protein>
    <submittedName>
        <fullName evidence="1">Uncharacterized protein</fullName>
    </submittedName>
</protein>
<dbReference type="AlphaFoldDB" id="G9A7M3"/>
<evidence type="ECO:0000313" key="2">
    <source>
        <dbReference type="Proteomes" id="UP000007735"/>
    </source>
</evidence>
<name>G9A7M3_SINF1</name>
<organism evidence="1 2">
    <name type="scientific">Sinorhizobium fredii (strain HH103)</name>
    <dbReference type="NCBI Taxonomy" id="1117943"/>
    <lineage>
        <taxon>Bacteria</taxon>
        <taxon>Pseudomonadati</taxon>
        <taxon>Pseudomonadota</taxon>
        <taxon>Alphaproteobacteria</taxon>
        <taxon>Hyphomicrobiales</taxon>
        <taxon>Rhizobiaceae</taxon>
        <taxon>Sinorhizobium/Ensifer group</taxon>
        <taxon>Sinorhizobium</taxon>
    </lineage>
</organism>
<dbReference type="STRING" id="1117943.SFHH103_01756"/>